<evidence type="ECO:0000313" key="2">
    <source>
        <dbReference type="EMBL" id="QDH89564.1"/>
    </source>
</evidence>
<protein>
    <submittedName>
        <fullName evidence="2">Uncharacterized protein</fullName>
    </submittedName>
</protein>
<organism evidence="2">
    <name type="scientific">Leviviridae sp</name>
    <dbReference type="NCBI Taxonomy" id="2027243"/>
    <lineage>
        <taxon>Viruses</taxon>
        <taxon>Riboviria</taxon>
        <taxon>Orthornavirae</taxon>
        <taxon>Lenarviricota</taxon>
        <taxon>Leviviricetes</taxon>
        <taxon>Norzivirales</taxon>
        <taxon>Fiersviridae</taxon>
    </lineage>
</organism>
<evidence type="ECO:0000256" key="1">
    <source>
        <dbReference type="SAM" id="MobiDB-lite"/>
    </source>
</evidence>
<dbReference type="EMBL" id="MN034896">
    <property type="protein sequence ID" value="QDH89564.1"/>
    <property type="molecule type" value="Genomic_RNA"/>
</dbReference>
<reference evidence="2" key="1">
    <citation type="submission" date="2019-05" db="EMBL/GenBank/DDBJ databases">
        <title>Metatranscriptomic reconstruction reveals RNA viruses with the potential to shape carbon cycling in soil.</title>
        <authorList>
            <person name="Starr E.P."/>
            <person name="Nuccio E."/>
            <person name="Pett-Ridge J."/>
            <person name="Banfield J.F."/>
            <person name="Firestone M.K."/>
        </authorList>
    </citation>
    <scope>NUCLEOTIDE SEQUENCE</scope>
    <source>
        <strain evidence="2">H2_Bulk_36_scaffold_72</strain>
    </source>
</reference>
<feature type="region of interest" description="Disordered" evidence="1">
    <location>
        <begin position="1"/>
        <end position="28"/>
    </location>
</feature>
<name>A0A514D7G2_9VIRU</name>
<accession>A0A514D7G2</accession>
<sequence length="77" mass="8711">MRSSPRFLVVSRSEGPTKGPFPSSLEGGGGEWSNLRLRRDEIDFNELSIHIKISYKTILIVFTLFNVGDRIINALFN</sequence>
<gene>
    <name evidence="2" type="ORF">H2Bulk3672_000002</name>
</gene>
<proteinExistence type="predicted"/>